<evidence type="ECO:0000313" key="2">
    <source>
        <dbReference type="EMBL" id="CAL5002992.1"/>
    </source>
</evidence>
<evidence type="ECO:0000313" key="3">
    <source>
        <dbReference type="Proteomes" id="UP001497457"/>
    </source>
</evidence>
<dbReference type="Proteomes" id="UP001497457">
    <property type="component" value="Chromosome 26rd"/>
</dbReference>
<name>A0ABC9BR70_9POAL</name>
<dbReference type="Proteomes" id="UP001497457">
    <property type="component" value="Chromosome 25rd"/>
</dbReference>
<dbReference type="EMBL" id="OZ075135">
    <property type="protein sequence ID" value="CAL4997841.1"/>
    <property type="molecule type" value="Genomic_DNA"/>
</dbReference>
<organism evidence="2 3">
    <name type="scientific">Urochloa decumbens</name>
    <dbReference type="NCBI Taxonomy" id="240449"/>
    <lineage>
        <taxon>Eukaryota</taxon>
        <taxon>Viridiplantae</taxon>
        <taxon>Streptophyta</taxon>
        <taxon>Embryophyta</taxon>
        <taxon>Tracheophyta</taxon>
        <taxon>Spermatophyta</taxon>
        <taxon>Magnoliopsida</taxon>
        <taxon>Liliopsida</taxon>
        <taxon>Poales</taxon>
        <taxon>Poaceae</taxon>
        <taxon>PACMAD clade</taxon>
        <taxon>Panicoideae</taxon>
        <taxon>Panicodae</taxon>
        <taxon>Paniceae</taxon>
        <taxon>Melinidinae</taxon>
        <taxon>Urochloa</taxon>
    </lineage>
</organism>
<proteinExistence type="predicted"/>
<dbReference type="AlphaFoldDB" id="A0ABC9BR70"/>
<reference evidence="2 3" key="2">
    <citation type="submission" date="2024-10" db="EMBL/GenBank/DDBJ databases">
        <authorList>
            <person name="Ryan C."/>
        </authorList>
    </citation>
    <scope>NUCLEOTIDE SEQUENCE [LARGE SCALE GENOMIC DNA]</scope>
</reference>
<gene>
    <name evidence="1" type="ORF">URODEC1_LOCUS63578</name>
    <name evidence="2" type="ORF">URODEC1_LOCUS66196</name>
</gene>
<accession>A0ABC9BR70</accession>
<keyword evidence="3" id="KW-1185">Reference proteome</keyword>
<evidence type="ECO:0000313" key="1">
    <source>
        <dbReference type="EMBL" id="CAL4997841.1"/>
    </source>
</evidence>
<sequence length="198" mass="21027">MEEWRALAETAPGTCTAVALEISGAGGVLATVDRAHTMLGAVAGTLRTLPPAADDDVPADAFPHTLLEGAHRELGRLEALHASAGYVCELYAQRALADREASAPYMSWRGHLYDAVVGAGDAKERLRYAASEARAAEAALRVSRSFPGGSHGRASWRAAARRLAIDAADNAELALDALRRTRDAVVLESFEARRILNP</sequence>
<dbReference type="EMBL" id="OZ075136">
    <property type="protein sequence ID" value="CAL5002992.1"/>
    <property type="molecule type" value="Genomic_DNA"/>
</dbReference>
<protein>
    <submittedName>
        <fullName evidence="2">Uncharacterized protein</fullName>
    </submittedName>
</protein>
<reference evidence="3" key="1">
    <citation type="submission" date="2024-06" db="EMBL/GenBank/DDBJ databases">
        <authorList>
            <person name="Ryan C."/>
        </authorList>
    </citation>
    <scope>NUCLEOTIDE SEQUENCE [LARGE SCALE GENOMIC DNA]</scope>
</reference>